<evidence type="ECO:0000259" key="2">
    <source>
        <dbReference type="Pfam" id="PF20703"/>
    </source>
</evidence>
<evidence type="ECO:0000256" key="1">
    <source>
        <dbReference type="SAM" id="MobiDB-lite"/>
    </source>
</evidence>
<dbReference type="InterPro" id="IPR059179">
    <property type="entry name" value="MLKL-like_MCAfunc"/>
</dbReference>
<dbReference type="Gene3D" id="1.20.930.20">
    <property type="entry name" value="Adaptor protein Cbl, N-terminal domain"/>
    <property type="match status" value="1"/>
</dbReference>
<dbReference type="PANTHER" id="PTHR47691:SF3">
    <property type="entry name" value="HTH-TYPE TRANSCRIPTIONAL REGULATOR RV0890C-RELATED"/>
    <property type="match status" value="1"/>
</dbReference>
<dbReference type="OrthoDB" id="1534087at2759"/>
<comment type="caution">
    <text evidence="3">The sequence shown here is derived from an EMBL/GenBank/DDBJ whole genome shotgun (WGS) entry which is preliminary data.</text>
</comment>
<dbReference type="SUPFAM" id="SSF52540">
    <property type="entry name" value="P-loop containing nucleoside triphosphate hydrolases"/>
    <property type="match status" value="1"/>
</dbReference>
<dbReference type="InterPro" id="IPR027417">
    <property type="entry name" value="P-loop_NTPase"/>
</dbReference>
<evidence type="ECO:0000313" key="3">
    <source>
        <dbReference type="EMBL" id="KAF7359889.1"/>
    </source>
</evidence>
<feature type="compositionally biased region" description="Acidic residues" evidence="1">
    <location>
        <begin position="1064"/>
        <end position="1081"/>
    </location>
</feature>
<feature type="region of interest" description="Disordered" evidence="1">
    <location>
        <begin position="1058"/>
        <end position="1091"/>
    </location>
</feature>
<dbReference type="AlphaFoldDB" id="A0A8H7D2P2"/>
<dbReference type="EMBL" id="JACAZI010000005">
    <property type="protein sequence ID" value="KAF7359889.1"/>
    <property type="molecule type" value="Genomic_DNA"/>
</dbReference>
<feature type="domain" description="Novel STAND NTPase 1" evidence="2">
    <location>
        <begin position="210"/>
        <end position="351"/>
    </location>
</feature>
<keyword evidence="4" id="KW-1185">Reference proteome</keyword>
<organism evidence="3 4">
    <name type="scientific">Mycena venus</name>
    <dbReference type="NCBI Taxonomy" id="2733690"/>
    <lineage>
        <taxon>Eukaryota</taxon>
        <taxon>Fungi</taxon>
        <taxon>Dikarya</taxon>
        <taxon>Basidiomycota</taxon>
        <taxon>Agaricomycotina</taxon>
        <taxon>Agaricomycetes</taxon>
        <taxon>Agaricomycetidae</taxon>
        <taxon>Agaricales</taxon>
        <taxon>Marasmiineae</taxon>
        <taxon>Mycenaceae</taxon>
        <taxon>Mycena</taxon>
    </lineage>
</organism>
<dbReference type="InterPro" id="IPR036537">
    <property type="entry name" value="Adaptor_Cbl_N_dom_sf"/>
</dbReference>
<dbReference type="Gene3D" id="1.25.40.10">
    <property type="entry name" value="Tetratricopeptide repeat domain"/>
    <property type="match status" value="2"/>
</dbReference>
<dbReference type="Proteomes" id="UP000620124">
    <property type="component" value="Unassembled WGS sequence"/>
</dbReference>
<dbReference type="Pfam" id="PF20703">
    <property type="entry name" value="nSTAND1"/>
    <property type="match status" value="1"/>
</dbReference>
<dbReference type="GO" id="GO:0007166">
    <property type="term" value="P:cell surface receptor signaling pathway"/>
    <property type="evidence" value="ECO:0007669"/>
    <property type="project" value="InterPro"/>
</dbReference>
<dbReference type="InterPro" id="IPR011990">
    <property type="entry name" value="TPR-like_helical_dom_sf"/>
</dbReference>
<dbReference type="InterPro" id="IPR049052">
    <property type="entry name" value="nSTAND1"/>
</dbReference>
<dbReference type="InterPro" id="IPR019734">
    <property type="entry name" value="TPR_rpt"/>
</dbReference>
<dbReference type="SMART" id="SM00028">
    <property type="entry name" value="TPR"/>
    <property type="match status" value="4"/>
</dbReference>
<gene>
    <name evidence="3" type="ORF">MVEN_00714600</name>
</gene>
<dbReference type="CDD" id="cd21037">
    <property type="entry name" value="MLKL_NTD"/>
    <property type="match status" value="1"/>
</dbReference>
<dbReference type="PANTHER" id="PTHR47691">
    <property type="entry name" value="REGULATOR-RELATED"/>
    <property type="match status" value="1"/>
</dbReference>
<accession>A0A8H7D2P2</accession>
<reference evidence="3" key="1">
    <citation type="submission" date="2020-05" db="EMBL/GenBank/DDBJ databases">
        <title>Mycena genomes resolve the evolution of fungal bioluminescence.</title>
        <authorList>
            <person name="Tsai I.J."/>
        </authorList>
    </citation>
    <scope>NUCLEOTIDE SEQUENCE</scope>
    <source>
        <strain evidence="3">CCC161011</strain>
    </source>
</reference>
<sequence>MPPQYTTTQVRLNNIAACLTVTADTLKILAQNVKSPFLQALCNTTQSLLTNIETVKQNKTNCVELLEQTHELLNAIVIVHIQSDTTGELPPGILHHIAKFTETVHKIHTFVEMGQNGSKFKKFFRQGEMIELFKACRAGLKEGLDFFQVVTSNIMTDLTKMQQDAEKRHEEVLAMIEAHSDTTSLDQFSLSSRMYSGSYTSSNSFSMLPSEPKIFHGRESEMSDILELFRQGIPRIAILGTGGMGKTSLAAALVHHTEISAKYAEHRFFVSCDAATTKVELAGLIGAHLGLKPGKDLTQPAIQYFSDAPPSLLILDNLETLWEPIESRGEIEDFLSQLVDVDHLALLITMRGAERPAKVQWTRPFLPPLRPLERESAHEMFFDIADNIHSPAEVDKVLLLTDNMPLAISLLANLVDAEGCSEVLSRWEREKTSLISDGYDHRSNLDFSILISLSSPRIRSVPQAQELLSLLAMLPEGLSDVELNQSTLPIDNVLACKTALLRTALAYKDEQNRLKALVPIREYMKTHQPPAEQLVQPLFQHFQQLLAFYVEYSGSQSSSGIVTRIASNLANIQHILRSRLKAGHPDLKNAVYCTCHLNQFSRATGRGFVSVFGQIRNSLPQPRDHQLETYVLIEMLASRYYLSITNADLLISEALEHLEEFDDSDMKCKFYSNVAYYYRETKRDFPSAIKFSQTAITLAIATGNTKRHSDALYTLAWTNWRLGNYSAAKGYASEAQQLAGVAGNLHQEAQALRVEGNCSAQLGNYEHAVFVFNKARDLLVLCGMSGGDADHSIMASQAEVHKLKSEYIKAYNIQSQILQEAPVDQDTYTHAHALLNLSEIAVPIGAPKNDVERDLDTARKMFQATKLVIEVSICDMILADLYLREGDFRTAKGLFEKSIESSSHHLQIKYYCFERLGDVSRWGGLDWTTLSGWATVFLVLSLKLKEKLGIHRALLSLGDIFLAQDDEATAITLFTVALDGFTDMDVHRSRAECMLRLAYISNGHGDMLRAVEHWSTARPLFERSSQPKEIQRVDERLARVSRDVLEQHRQVLARLAENSKVTEVAEEGDGDDPSDAEEDEDAARSLEGLSV</sequence>
<protein>
    <submittedName>
        <fullName evidence="3">ATPase-AAA-core domain-containing protein</fullName>
    </submittedName>
</protein>
<proteinExistence type="predicted"/>
<dbReference type="Gene3D" id="3.40.50.300">
    <property type="entry name" value="P-loop containing nucleotide triphosphate hydrolases"/>
    <property type="match status" value="1"/>
</dbReference>
<name>A0A8H7D2P2_9AGAR</name>
<evidence type="ECO:0000313" key="4">
    <source>
        <dbReference type="Proteomes" id="UP000620124"/>
    </source>
</evidence>
<dbReference type="SUPFAM" id="SSF48452">
    <property type="entry name" value="TPR-like"/>
    <property type="match status" value="2"/>
</dbReference>